<sequence length="376" mass="41798">MTFTVRPISPAEHLDHVRSRRSVSFLQTPAWAEVKTEWRSESLGWYAGDRLAATGLVLHRSVPRLGRTLAYLPWGPDIDWAGGLTVWFPPLVSYLRSQGAFAIRVAPPVPTDTWDAAQVKDGIADPGVARLTDLPGRPDPVGAEVTRYLGDSGWIPQNPTDGFGAGQPQFTYEIPLRRPDGTVRSEEDVLRGMNQLWRRNIKRAAKAGVEVTTSAGGADLKAFHDLYVHTAERDHFTPRPLAYFGKMFAALSAEDPERITLYLARHDGDLVAATIYVRVGGHAWYVYGASSTEKRDVRGSNALQWAMIRDSLAAGCDVYDLRGITPTLSTDDPHVGLIQFKVGTGGQAVRYVGEWDLPLRPILYRAFDLYMRRRSR</sequence>
<evidence type="ECO:0000256" key="5">
    <source>
        <dbReference type="ARBA" id="ARBA00023315"/>
    </source>
</evidence>
<protein>
    <submittedName>
        <fullName evidence="7">Peptidoglycan bridge formation protein FemAB</fullName>
    </submittedName>
</protein>
<dbReference type="STRING" id="1844.UG56_024020"/>
<comment type="caution">
    <text evidence="7">The sequence shown here is derived from an EMBL/GenBank/DDBJ whole genome shotgun (WGS) entry which is preliminary data.</text>
</comment>
<evidence type="ECO:0000256" key="4">
    <source>
        <dbReference type="ARBA" id="ARBA00022984"/>
    </source>
</evidence>
<proteinExistence type="inferred from homology"/>
<dbReference type="InterPro" id="IPR003447">
    <property type="entry name" value="FEMABX"/>
</dbReference>
<dbReference type="InterPro" id="IPR016181">
    <property type="entry name" value="Acyl_CoA_acyltransferase"/>
</dbReference>
<evidence type="ECO:0000256" key="6">
    <source>
        <dbReference type="ARBA" id="ARBA00023316"/>
    </source>
</evidence>
<evidence type="ECO:0000313" key="7">
    <source>
        <dbReference type="EMBL" id="OIJ24183.1"/>
    </source>
</evidence>
<dbReference type="Pfam" id="PF02388">
    <property type="entry name" value="FemAB"/>
    <property type="match status" value="2"/>
</dbReference>
<dbReference type="SUPFAM" id="SSF55729">
    <property type="entry name" value="Acyl-CoA N-acyltransferases (Nat)"/>
    <property type="match status" value="2"/>
</dbReference>
<keyword evidence="3" id="KW-0133">Cell shape</keyword>
<organism evidence="7 8">
    <name type="scientific">Nocardioides luteus</name>
    <dbReference type="NCBI Taxonomy" id="1844"/>
    <lineage>
        <taxon>Bacteria</taxon>
        <taxon>Bacillati</taxon>
        <taxon>Actinomycetota</taxon>
        <taxon>Actinomycetes</taxon>
        <taxon>Propionibacteriales</taxon>
        <taxon>Nocardioidaceae</taxon>
        <taxon>Nocardioides</taxon>
    </lineage>
</organism>
<evidence type="ECO:0000313" key="8">
    <source>
        <dbReference type="Proteomes" id="UP000033772"/>
    </source>
</evidence>
<dbReference type="PROSITE" id="PS51191">
    <property type="entry name" value="FEMABX"/>
    <property type="match status" value="1"/>
</dbReference>
<evidence type="ECO:0000256" key="3">
    <source>
        <dbReference type="ARBA" id="ARBA00022960"/>
    </source>
</evidence>
<evidence type="ECO:0000256" key="2">
    <source>
        <dbReference type="ARBA" id="ARBA00022679"/>
    </source>
</evidence>
<dbReference type="GO" id="GO:0008360">
    <property type="term" value="P:regulation of cell shape"/>
    <property type="evidence" value="ECO:0007669"/>
    <property type="project" value="UniProtKB-KW"/>
</dbReference>
<dbReference type="OrthoDB" id="9793335at2"/>
<keyword evidence="4" id="KW-0573">Peptidoglycan synthesis</keyword>
<dbReference type="GO" id="GO:0071555">
    <property type="term" value="P:cell wall organization"/>
    <property type="evidence" value="ECO:0007669"/>
    <property type="project" value="UniProtKB-KW"/>
</dbReference>
<dbReference type="Proteomes" id="UP000033772">
    <property type="component" value="Unassembled WGS sequence"/>
</dbReference>
<dbReference type="PANTHER" id="PTHR36174">
    <property type="entry name" value="LIPID II:GLYCINE GLYCYLTRANSFERASE"/>
    <property type="match status" value="1"/>
</dbReference>
<name>A0A1J4MZR4_9ACTN</name>
<keyword evidence="5" id="KW-0012">Acyltransferase</keyword>
<accession>A0A1J4MZR4</accession>
<keyword evidence="6" id="KW-0961">Cell wall biogenesis/degradation</keyword>
<dbReference type="PANTHER" id="PTHR36174:SF1">
    <property type="entry name" value="LIPID II:GLYCINE GLYCYLTRANSFERASE"/>
    <property type="match status" value="1"/>
</dbReference>
<dbReference type="GO" id="GO:0016755">
    <property type="term" value="F:aminoacyltransferase activity"/>
    <property type="evidence" value="ECO:0007669"/>
    <property type="project" value="InterPro"/>
</dbReference>
<comment type="similarity">
    <text evidence="1">Belongs to the FemABX family.</text>
</comment>
<dbReference type="InterPro" id="IPR050644">
    <property type="entry name" value="PG_Glycine_Bridge_Synth"/>
</dbReference>
<reference evidence="7" key="1">
    <citation type="submission" date="2016-10" db="EMBL/GenBank/DDBJ databases">
        <title>Draft Genome Sequence of Nocardioides luteus Strain BAFB, an Alkane-Degrading Bacterium Isolated from JP-7 Polluted Soil.</title>
        <authorList>
            <person name="Brown L."/>
            <person name="Ruiz O.N."/>
            <person name="Gunasekera T."/>
        </authorList>
    </citation>
    <scope>NUCLEOTIDE SEQUENCE [LARGE SCALE GENOMIC DNA]</scope>
    <source>
        <strain evidence="7">BAFB</strain>
    </source>
</reference>
<keyword evidence="8" id="KW-1185">Reference proteome</keyword>
<dbReference type="EMBL" id="JZDQ02000044">
    <property type="protein sequence ID" value="OIJ24183.1"/>
    <property type="molecule type" value="Genomic_DNA"/>
</dbReference>
<keyword evidence="2" id="KW-0808">Transferase</keyword>
<evidence type="ECO:0000256" key="1">
    <source>
        <dbReference type="ARBA" id="ARBA00009943"/>
    </source>
</evidence>
<gene>
    <name evidence="7" type="ORF">UG56_024020</name>
</gene>
<dbReference type="AlphaFoldDB" id="A0A1J4MZR4"/>
<dbReference type="RefSeq" id="WP_045551156.1">
    <property type="nucleotide sequence ID" value="NZ_JZDQ02000044.1"/>
</dbReference>
<dbReference type="Gene3D" id="3.40.630.30">
    <property type="match status" value="2"/>
</dbReference>
<dbReference type="GO" id="GO:0009252">
    <property type="term" value="P:peptidoglycan biosynthetic process"/>
    <property type="evidence" value="ECO:0007669"/>
    <property type="project" value="UniProtKB-KW"/>
</dbReference>